<keyword evidence="4" id="KW-1185">Reference proteome</keyword>
<accession>A0AA36FJS9</accession>
<feature type="transmembrane region" description="Helical" evidence="2">
    <location>
        <begin position="744"/>
        <end position="763"/>
    </location>
</feature>
<evidence type="ECO:0000313" key="3">
    <source>
        <dbReference type="EMBL" id="CAI9741621.1"/>
    </source>
</evidence>
<dbReference type="PANTHER" id="PTHR31061:SF24">
    <property type="entry name" value="LD22376P"/>
    <property type="match status" value="1"/>
</dbReference>
<feature type="region of interest" description="Disordered" evidence="1">
    <location>
        <begin position="380"/>
        <end position="478"/>
    </location>
</feature>
<feature type="compositionally biased region" description="Acidic residues" evidence="1">
    <location>
        <begin position="397"/>
        <end position="410"/>
    </location>
</feature>
<feature type="transmembrane region" description="Helical" evidence="2">
    <location>
        <begin position="710"/>
        <end position="732"/>
    </location>
</feature>
<feature type="transmembrane region" description="Helical" evidence="2">
    <location>
        <begin position="588"/>
        <end position="610"/>
    </location>
</feature>
<feature type="transmembrane region" description="Helical" evidence="2">
    <location>
        <begin position="515"/>
        <end position="536"/>
    </location>
</feature>
<name>A0AA36FJS9_OCTVU</name>
<evidence type="ECO:0008006" key="5">
    <source>
        <dbReference type="Google" id="ProtNLM"/>
    </source>
</evidence>
<feature type="compositionally biased region" description="Basic and acidic residues" evidence="1">
    <location>
        <begin position="444"/>
        <end position="475"/>
    </location>
</feature>
<protein>
    <recommendedName>
        <fullName evidence="5">Heparan-alpha-glucosaminide N-acetyltransferase</fullName>
    </recommendedName>
</protein>
<evidence type="ECO:0000256" key="2">
    <source>
        <dbReference type="SAM" id="Phobius"/>
    </source>
</evidence>
<sequence>MYTHPFDTQFFNVCDKTYCMNRIYPTTLPFNKRVYIPRRTNDHMEAQFTIARTKLRQILGLYIKRQRQNKTDAQQLGIKPACGLQKLIQRTRNGEVICLPTDKSGRMSIDSLPNYIQAMQPHIANTKVTTVQAHEEREKVLNAHMMMWTIVLGPQKRTAKNFQAWNNDIPALYGLRKDHKGFTDPIAGPPTRPVCGANIASNYRISYFLSMIIRPIIRMSPDVCDSTEDLLSRISDCNKTCDLTGCIVGSMDVVSLYPSIDVDFAVENMTYHFLEGGDYWTFINYTSYTNGYCDILLANKPVNQNYAILFVFGGLILLAIVWSLLKLIYRSRKKETSCCKRRANVVPIKEGIEHSTEMGLTEDEIKAKDVEKCVEFTDIESSAANDGEKEEKSAKEDGEEGDEDEDEEKEEEGKDTVKGKEEKEKEEGSKVCGGSGGGGGIMRKGNEIDVIDDGKKGHTETTSKTKDNKQREHTTPVKTRKRLNSLDTLRGIAITIMIFVNYGGGGYVFFEHAQWNGLTVADLVFPWFIFIMGTAMNFSFRGLLRRKVSKWRIALKIIRRSATLFALGIWLNTAWGPVELDKLRIPGVLQRFSLTYLFLALMVTVFARVDDNQKAKQLSPFRDILLYWPEWFLNFALLAVHIGITFALPVPGCPTGYLGPGGISEGGQYYNCTGGAAQYVDKMVLGESHLYQHPTIKEDYKTKIPFDPEGILGIPTSIFLCFLGLQAGRIIVQYPSHKERIFRWTVYTIATGAISAALCLTSVNDGVIPINKNLWSLSFILVNACFAFLLLTLLYIFIDILGWWSGAPFTYAGLNSIVLYCGHNVLANFFPITWIVENVHWKLLLMDTWGTAFWVIVAYILFRKKIFISL</sequence>
<feature type="transmembrane region" description="Helical" evidence="2">
    <location>
        <begin position="631"/>
        <end position="650"/>
    </location>
</feature>
<feature type="compositionally biased region" description="Basic and acidic residues" evidence="1">
    <location>
        <begin position="386"/>
        <end position="396"/>
    </location>
</feature>
<reference evidence="3" key="1">
    <citation type="submission" date="2023-08" db="EMBL/GenBank/DDBJ databases">
        <authorList>
            <person name="Alioto T."/>
            <person name="Alioto T."/>
            <person name="Gomez Garrido J."/>
        </authorList>
    </citation>
    <scope>NUCLEOTIDE SEQUENCE</scope>
</reference>
<feature type="transmembrane region" description="Helical" evidence="2">
    <location>
        <begin position="809"/>
        <end position="831"/>
    </location>
</feature>
<keyword evidence="2" id="KW-0812">Transmembrane</keyword>
<keyword evidence="2" id="KW-0472">Membrane</keyword>
<evidence type="ECO:0000313" key="4">
    <source>
        <dbReference type="Proteomes" id="UP001162480"/>
    </source>
</evidence>
<gene>
    <name evidence="3" type="ORF">OCTVUL_1B022941</name>
</gene>
<proteinExistence type="predicted"/>
<feature type="transmembrane region" description="Helical" evidence="2">
    <location>
        <begin position="843"/>
        <end position="862"/>
    </location>
</feature>
<keyword evidence="2" id="KW-1133">Transmembrane helix</keyword>
<feature type="compositionally biased region" description="Basic and acidic residues" evidence="1">
    <location>
        <begin position="411"/>
        <end position="429"/>
    </location>
</feature>
<feature type="transmembrane region" description="Helical" evidence="2">
    <location>
        <begin position="306"/>
        <end position="325"/>
    </location>
</feature>
<feature type="transmembrane region" description="Helical" evidence="2">
    <location>
        <begin position="488"/>
        <end position="509"/>
    </location>
</feature>
<feature type="transmembrane region" description="Helical" evidence="2">
    <location>
        <begin position="557"/>
        <end position="576"/>
    </location>
</feature>
<feature type="transmembrane region" description="Helical" evidence="2">
    <location>
        <begin position="775"/>
        <end position="797"/>
    </location>
</feature>
<feature type="compositionally biased region" description="Gly residues" evidence="1">
    <location>
        <begin position="431"/>
        <end position="442"/>
    </location>
</feature>
<evidence type="ECO:0000256" key="1">
    <source>
        <dbReference type="SAM" id="MobiDB-lite"/>
    </source>
</evidence>
<dbReference type="AlphaFoldDB" id="A0AA36FJS9"/>
<dbReference type="Proteomes" id="UP001162480">
    <property type="component" value="Chromosome 27"/>
</dbReference>
<dbReference type="PANTHER" id="PTHR31061">
    <property type="entry name" value="LD22376P"/>
    <property type="match status" value="1"/>
</dbReference>
<organism evidence="3 4">
    <name type="scientific">Octopus vulgaris</name>
    <name type="common">Common octopus</name>
    <dbReference type="NCBI Taxonomy" id="6645"/>
    <lineage>
        <taxon>Eukaryota</taxon>
        <taxon>Metazoa</taxon>
        <taxon>Spiralia</taxon>
        <taxon>Lophotrochozoa</taxon>
        <taxon>Mollusca</taxon>
        <taxon>Cephalopoda</taxon>
        <taxon>Coleoidea</taxon>
        <taxon>Octopodiformes</taxon>
        <taxon>Octopoda</taxon>
        <taxon>Incirrata</taxon>
        <taxon>Octopodidae</taxon>
        <taxon>Octopus</taxon>
    </lineage>
</organism>
<dbReference type="EMBL" id="OX597840">
    <property type="protein sequence ID" value="CAI9741621.1"/>
    <property type="molecule type" value="Genomic_DNA"/>
</dbReference>